<evidence type="ECO:0000259" key="1">
    <source>
        <dbReference type="Pfam" id="PF00535"/>
    </source>
</evidence>
<proteinExistence type="predicted"/>
<dbReference type="AlphaFoldDB" id="A0A413IED3"/>
<name>A0A413IED3_9BACT</name>
<dbReference type="PANTHER" id="PTHR43685">
    <property type="entry name" value="GLYCOSYLTRANSFERASE"/>
    <property type="match status" value="1"/>
</dbReference>
<evidence type="ECO:0000313" key="3">
    <source>
        <dbReference type="Proteomes" id="UP000284434"/>
    </source>
</evidence>
<organism evidence="2 3">
    <name type="scientific">Odoribacter splanchnicus</name>
    <dbReference type="NCBI Taxonomy" id="28118"/>
    <lineage>
        <taxon>Bacteria</taxon>
        <taxon>Pseudomonadati</taxon>
        <taxon>Bacteroidota</taxon>
        <taxon>Bacteroidia</taxon>
        <taxon>Bacteroidales</taxon>
        <taxon>Odoribacteraceae</taxon>
        <taxon>Odoribacter</taxon>
    </lineage>
</organism>
<dbReference type="InterPro" id="IPR029044">
    <property type="entry name" value="Nucleotide-diphossugar_trans"/>
</dbReference>
<gene>
    <name evidence="2" type="ORF">DXA53_04580</name>
</gene>
<dbReference type="GO" id="GO:0016740">
    <property type="term" value="F:transferase activity"/>
    <property type="evidence" value="ECO:0007669"/>
    <property type="project" value="UniProtKB-KW"/>
</dbReference>
<dbReference type="PANTHER" id="PTHR43685:SF11">
    <property type="entry name" value="GLYCOSYLTRANSFERASE TAGX-RELATED"/>
    <property type="match status" value="1"/>
</dbReference>
<dbReference type="InterPro" id="IPR001173">
    <property type="entry name" value="Glyco_trans_2-like"/>
</dbReference>
<dbReference type="EMBL" id="QSCO01000005">
    <property type="protein sequence ID" value="RGY08321.1"/>
    <property type="molecule type" value="Genomic_DNA"/>
</dbReference>
<protein>
    <submittedName>
        <fullName evidence="2">Glycosyltransferase</fullName>
    </submittedName>
</protein>
<accession>A0A413IED3</accession>
<feature type="domain" description="Glycosyltransferase 2-like" evidence="1">
    <location>
        <begin position="10"/>
        <end position="161"/>
    </location>
</feature>
<dbReference type="Pfam" id="PF00535">
    <property type="entry name" value="Glycos_transf_2"/>
    <property type="match status" value="1"/>
</dbReference>
<keyword evidence="2" id="KW-0808">Transferase</keyword>
<dbReference type="SUPFAM" id="SSF53448">
    <property type="entry name" value="Nucleotide-diphospho-sugar transferases"/>
    <property type="match status" value="1"/>
</dbReference>
<dbReference type="Gene3D" id="3.90.550.10">
    <property type="entry name" value="Spore Coat Polysaccharide Biosynthesis Protein SpsA, Chain A"/>
    <property type="match status" value="1"/>
</dbReference>
<sequence length="299" mass="35379">MMENEKPFFSIVIPTYNHGHLIKRCLDSIVAQTYIHWEAIVVNNYSNDNTVEIVESYRDPRIRLVNNANHGIIAVSRNKGIELAKGDWICFLDSDDWWTCNKLEACIPFLTNYDLIYTDMFIRYNAENHGLKTLRGYQVNKRDPYKEMLLRGNPCVNSSVVCRKSVIEKIGYLSADVNLIAVEDFDYWLRMAWAKVRFKHIKKCLGYYWLGNGNLSFNKKQVNRMEALYEKHLMNIQSSKLKQEIIAHLCYRQARIFQLLKEYDASIEKFRQSFHCHDFSVVLRSLLFYSLILLKRKYE</sequence>
<dbReference type="Proteomes" id="UP000284434">
    <property type="component" value="Unassembled WGS sequence"/>
</dbReference>
<dbReference type="InterPro" id="IPR050834">
    <property type="entry name" value="Glycosyltransf_2"/>
</dbReference>
<reference evidence="2 3" key="1">
    <citation type="submission" date="2018-08" db="EMBL/GenBank/DDBJ databases">
        <title>A genome reference for cultivated species of the human gut microbiota.</title>
        <authorList>
            <person name="Zou Y."/>
            <person name="Xue W."/>
            <person name="Luo G."/>
        </authorList>
    </citation>
    <scope>NUCLEOTIDE SEQUENCE [LARGE SCALE GENOMIC DNA]</scope>
    <source>
        <strain evidence="2 3">OF03-11</strain>
    </source>
</reference>
<comment type="caution">
    <text evidence="2">The sequence shown here is derived from an EMBL/GenBank/DDBJ whole genome shotgun (WGS) entry which is preliminary data.</text>
</comment>
<dbReference type="RefSeq" id="WP_118103206.1">
    <property type="nucleotide sequence ID" value="NZ_JADNHN010000043.1"/>
</dbReference>
<evidence type="ECO:0000313" key="2">
    <source>
        <dbReference type="EMBL" id="RGY08321.1"/>
    </source>
</evidence>